<organism evidence="1 2">
    <name type="scientific">Dryocola boscaweniae</name>
    <dbReference type="NCBI Taxonomy" id="2925397"/>
    <lineage>
        <taxon>Bacteria</taxon>
        <taxon>Pseudomonadati</taxon>
        <taxon>Pseudomonadota</taxon>
        <taxon>Gammaproteobacteria</taxon>
        <taxon>Enterobacterales</taxon>
        <taxon>Enterobacteriaceae</taxon>
        <taxon>Dryocola</taxon>
    </lineage>
</organism>
<dbReference type="Proteomes" id="UP001150641">
    <property type="component" value="Unassembled WGS sequence"/>
</dbReference>
<evidence type="ECO:0000313" key="1">
    <source>
        <dbReference type="EMBL" id="MCT4700521.1"/>
    </source>
</evidence>
<gene>
    <name evidence="1" type="ORF">MUA00_01630</name>
</gene>
<name>A0A9X3AMF4_9ENTR</name>
<keyword evidence="2" id="KW-1185">Reference proteome</keyword>
<sequence>MNLPFSVPVIFVDSEWRGCTVIPAAELSRILEAEDIIHRGRCLAAEYLQTARRQRQRWRAKNRRHLLQRQRAQRRHYAKCFQQAREKGAAAAIGWMVEQHGWQQQVYRHLTQQIVQQLALRLMQMSASFPWEQLLEAEVMDLYREFQHEPALTLRVSPRMRENLPETLKTLPVSIESSPDLSEGSALLENHLMRIELKLPHQLEMVCNALNALTWEQLNEPD</sequence>
<reference evidence="1" key="1">
    <citation type="submission" date="2022-03" db="EMBL/GenBank/DDBJ databases">
        <title>Proposal of a novel genus Dryocolo and two novel species.</title>
        <authorList>
            <person name="Maddock D.W."/>
            <person name="Brady C.L."/>
            <person name="Denman S."/>
            <person name="Arnold D."/>
        </authorList>
    </citation>
    <scope>NUCLEOTIDE SEQUENCE</scope>
    <source>
        <strain evidence="1">H6W4</strain>
    </source>
</reference>
<proteinExistence type="predicted"/>
<evidence type="ECO:0000313" key="2">
    <source>
        <dbReference type="Proteomes" id="UP001150641"/>
    </source>
</evidence>
<accession>A0A9X3AMF4</accession>
<dbReference type="RefSeq" id="WP_271121394.1">
    <property type="nucleotide sequence ID" value="NZ_JALHAN010000053.1"/>
</dbReference>
<dbReference type="AlphaFoldDB" id="A0A9X3AMF4"/>
<comment type="caution">
    <text evidence="1">The sequence shown here is derived from an EMBL/GenBank/DDBJ whole genome shotgun (WGS) entry which is preliminary data.</text>
</comment>
<protein>
    <submittedName>
        <fullName evidence="1">Uncharacterized protein</fullName>
    </submittedName>
</protein>
<dbReference type="EMBL" id="JALHAP010000066">
    <property type="protein sequence ID" value="MCT4700521.1"/>
    <property type="molecule type" value="Genomic_DNA"/>
</dbReference>